<keyword evidence="1" id="KW-0472">Membrane</keyword>
<gene>
    <name evidence="2" type="ORF">SAMN02745166_02189</name>
</gene>
<evidence type="ECO:0000313" key="3">
    <source>
        <dbReference type="Proteomes" id="UP000190774"/>
    </source>
</evidence>
<feature type="transmembrane region" description="Helical" evidence="1">
    <location>
        <begin position="94"/>
        <end position="117"/>
    </location>
</feature>
<keyword evidence="3" id="KW-1185">Reference proteome</keyword>
<evidence type="ECO:0000256" key="1">
    <source>
        <dbReference type="SAM" id="Phobius"/>
    </source>
</evidence>
<dbReference type="STRING" id="48467.SAMN02745166_02189"/>
<keyword evidence="1" id="KW-0812">Transmembrane</keyword>
<name>A0A1T4XYJ7_9BACT</name>
<organism evidence="2 3">
    <name type="scientific">Prosthecobacter debontii</name>
    <dbReference type="NCBI Taxonomy" id="48467"/>
    <lineage>
        <taxon>Bacteria</taxon>
        <taxon>Pseudomonadati</taxon>
        <taxon>Verrucomicrobiota</taxon>
        <taxon>Verrucomicrobiia</taxon>
        <taxon>Verrucomicrobiales</taxon>
        <taxon>Verrucomicrobiaceae</taxon>
        <taxon>Prosthecobacter</taxon>
    </lineage>
</organism>
<feature type="transmembrane region" description="Helical" evidence="1">
    <location>
        <begin position="65"/>
        <end position="82"/>
    </location>
</feature>
<dbReference type="RefSeq" id="WP_078813398.1">
    <property type="nucleotide sequence ID" value="NZ_FUYE01000006.1"/>
</dbReference>
<evidence type="ECO:0000313" key="2">
    <source>
        <dbReference type="EMBL" id="SKA94614.1"/>
    </source>
</evidence>
<dbReference type="Proteomes" id="UP000190774">
    <property type="component" value="Unassembled WGS sequence"/>
</dbReference>
<dbReference type="AlphaFoldDB" id="A0A1T4XYJ7"/>
<sequence length="151" mass="16171">MSSFLSQPGALRVAPRPTLSLTEGLESAASPAPEPEKPYLARLVLLVPAEVISFYMMLKAAAVNFLPWFGLICLALVILVRVKATAADGKPEWMGVGISTVSFGLWLYATGGSLPWIPAPTDEGIISVLVGVWTFLVPYYYTGTPSVKTNV</sequence>
<protein>
    <submittedName>
        <fullName evidence="2">Uncharacterized protein</fullName>
    </submittedName>
</protein>
<accession>A0A1T4XYJ7</accession>
<dbReference type="EMBL" id="FUYE01000006">
    <property type="protein sequence ID" value="SKA94614.1"/>
    <property type="molecule type" value="Genomic_DNA"/>
</dbReference>
<proteinExistence type="predicted"/>
<feature type="transmembrane region" description="Helical" evidence="1">
    <location>
        <begin position="124"/>
        <end position="141"/>
    </location>
</feature>
<reference evidence="3" key="1">
    <citation type="submission" date="2017-02" db="EMBL/GenBank/DDBJ databases">
        <authorList>
            <person name="Varghese N."/>
            <person name="Submissions S."/>
        </authorList>
    </citation>
    <scope>NUCLEOTIDE SEQUENCE [LARGE SCALE GENOMIC DNA]</scope>
    <source>
        <strain evidence="3">ATCC 700200</strain>
    </source>
</reference>
<keyword evidence="1" id="KW-1133">Transmembrane helix</keyword>
<dbReference type="OrthoDB" id="573186at2"/>